<evidence type="ECO:0000256" key="10">
    <source>
        <dbReference type="ARBA" id="ARBA00023242"/>
    </source>
</evidence>
<dbReference type="Proteomes" id="UP001456524">
    <property type="component" value="Unassembled WGS sequence"/>
</dbReference>
<evidence type="ECO:0000256" key="6">
    <source>
        <dbReference type="ARBA" id="ARBA00022454"/>
    </source>
</evidence>
<dbReference type="EMBL" id="JBBWUH010000010">
    <property type="protein sequence ID" value="KAK8155788.1"/>
    <property type="molecule type" value="Genomic_DNA"/>
</dbReference>
<evidence type="ECO:0000256" key="8">
    <source>
        <dbReference type="ARBA" id="ARBA00022838"/>
    </source>
</evidence>
<gene>
    <name evidence="14" type="ORF">IWX90DRAFT_442838</name>
</gene>
<accession>A0ABR1XI47</accession>
<keyword evidence="6" id="KW-0158">Chromosome</keyword>
<dbReference type="InterPro" id="IPR013251">
    <property type="entry name" value="DASH_Spc19"/>
</dbReference>
<evidence type="ECO:0000256" key="11">
    <source>
        <dbReference type="ARBA" id="ARBA00023328"/>
    </source>
</evidence>
<protein>
    <recommendedName>
        <fullName evidence="5">DASH complex subunit SPC19</fullName>
    </recommendedName>
    <alternativeName>
        <fullName evidence="12">Outer kinetochore protein SPC19</fullName>
    </alternativeName>
</protein>
<name>A0ABR1XI47_9PEZI</name>
<evidence type="ECO:0000256" key="2">
    <source>
        <dbReference type="ARBA" id="ARBA00004186"/>
    </source>
</evidence>
<keyword evidence="7" id="KW-0963">Cytoplasm</keyword>
<evidence type="ECO:0000256" key="1">
    <source>
        <dbReference type="ARBA" id="ARBA00004123"/>
    </source>
</evidence>
<feature type="region of interest" description="Disordered" evidence="13">
    <location>
        <begin position="101"/>
        <end position="151"/>
    </location>
</feature>
<evidence type="ECO:0000313" key="14">
    <source>
        <dbReference type="EMBL" id="KAK8155788.1"/>
    </source>
</evidence>
<evidence type="ECO:0000256" key="12">
    <source>
        <dbReference type="ARBA" id="ARBA00032583"/>
    </source>
</evidence>
<sequence length="195" mass="21354">MADALEGCVSSLRNSMQLLDSSISILDSGVNDLPRLSKVLQTTRHFELISEPDLHAAQRSLLSEIRPEVDNLLSRVANYLDKLERREQSLIAKYELNQGRLSSDEAGGGSGRKSAGPSRSASRAGERRGEGKAGAARARAADGGGLAPLEELKVKQLRQKKERLSYAVDRLTLQAQQRERQLRMSMAAPQNFGVE</sequence>
<dbReference type="Pfam" id="PF08287">
    <property type="entry name" value="DASH_Spc19"/>
    <property type="match status" value="1"/>
</dbReference>
<keyword evidence="9" id="KW-0206">Cytoskeleton</keyword>
<keyword evidence="11" id="KW-0137">Centromere</keyword>
<evidence type="ECO:0000256" key="4">
    <source>
        <dbReference type="ARBA" id="ARBA00008952"/>
    </source>
</evidence>
<evidence type="ECO:0000256" key="9">
    <source>
        <dbReference type="ARBA" id="ARBA00023212"/>
    </source>
</evidence>
<comment type="caution">
    <text evidence="14">The sequence shown here is derived from an EMBL/GenBank/DDBJ whole genome shotgun (WGS) entry which is preliminary data.</text>
</comment>
<feature type="compositionally biased region" description="Low complexity" evidence="13">
    <location>
        <begin position="112"/>
        <end position="123"/>
    </location>
</feature>
<organism evidence="14 15">
    <name type="scientific">Phyllosticta citrichinensis</name>
    <dbReference type="NCBI Taxonomy" id="1130410"/>
    <lineage>
        <taxon>Eukaryota</taxon>
        <taxon>Fungi</taxon>
        <taxon>Dikarya</taxon>
        <taxon>Ascomycota</taxon>
        <taxon>Pezizomycotina</taxon>
        <taxon>Dothideomycetes</taxon>
        <taxon>Dothideomycetes incertae sedis</taxon>
        <taxon>Botryosphaeriales</taxon>
        <taxon>Phyllostictaceae</taxon>
        <taxon>Phyllosticta</taxon>
    </lineage>
</organism>
<evidence type="ECO:0000256" key="7">
    <source>
        <dbReference type="ARBA" id="ARBA00022490"/>
    </source>
</evidence>
<keyword evidence="15" id="KW-1185">Reference proteome</keyword>
<comment type="similarity">
    <text evidence="4">Belongs to the DASH complex SPC19 family.</text>
</comment>
<keyword evidence="10" id="KW-0539">Nucleus</keyword>
<evidence type="ECO:0000256" key="3">
    <source>
        <dbReference type="ARBA" id="ARBA00004629"/>
    </source>
</evidence>
<proteinExistence type="inferred from homology"/>
<evidence type="ECO:0000256" key="13">
    <source>
        <dbReference type="SAM" id="MobiDB-lite"/>
    </source>
</evidence>
<evidence type="ECO:0000256" key="5">
    <source>
        <dbReference type="ARBA" id="ARBA00016329"/>
    </source>
</evidence>
<comment type="subcellular location">
    <subcellularLocation>
        <location evidence="3">Chromosome</location>
        <location evidence="3">Centromere</location>
        <location evidence="3">Kinetochore</location>
    </subcellularLocation>
    <subcellularLocation>
        <location evidence="2">Cytoplasm</location>
        <location evidence="2">Cytoskeleton</location>
        <location evidence="2">Spindle</location>
    </subcellularLocation>
    <subcellularLocation>
        <location evidence="1">Nucleus</location>
    </subcellularLocation>
</comment>
<dbReference type="PANTHER" id="PTHR28262">
    <property type="entry name" value="DASH COMPLEX SUBUNIT SPC19"/>
    <property type="match status" value="1"/>
</dbReference>
<reference evidence="14 15" key="1">
    <citation type="journal article" date="2022" name="G3 (Bethesda)">
        <title>Enemy or ally: a genomic approach to elucidate the lifestyle of Phyllosticta citrichinaensis.</title>
        <authorList>
            <person name="Buijs V.A."/>
            <person name="Groenewald J.Z."/>
            <person name="Haridas S."/>
            <person name="LaButti K.M."/>
            <person name="Lipzen A."/>
            <person name="Martin F.M."/>
            <person name="Barry K."/>
            <person name="Grigoriev I.V."/>
            <person name="Crous P.W."/>
            <person name="Seidl M.F."/>
        </authorList>
    </citation>
    <scope>NUCLEOTIDE SEQUENCE [LARGE SCALE GENOMIC DNA]</scope>
    <source>
        <strain evidence="14 15">CBS 129764</strain>
    </source>
</reference>
<keyword evidence="8" id="KW-0995">Kinetochore</keyword>
<evidence type="ECO:0000313" key="15">
    <source>
        <dbReference type="Proteomes" id="UP001456524"/>
    </source>
</evidence>
<dbReference type="PANTHER" id="PTHR28262:SF1">
    <property type="entry name" value="DASH COMPLEX SUBUNIT SPC19"/>
    <property type="match status" value="1"/>
</dbReference>